<evidence type="ECO:0008006" key="3">
    <source>
        <dbReference type="Google" id="ProtNLM"/>
    </source>
</evidence>
<protein>
    <recommendedName>
        <fullName evidence="3">Heme oxygenase-like protein</fullName>
    </recommendedName>
</protein>
<name>K9VD10_9CYAN</name>
<dbReference type="InterPro" id="IPR016084">
    <property type="entry name" value="Haem_Oase-like_multi-hlx"/>
</dbReference>
<accession>K9VD10</accession>
<dbReference type="HOGENOM" id="CLU_069985_0_0_3"/>
<dbReference type="RefSeq" id="WP_015174723.1">
    <property type="nucleotide sequence ID" value="NC_019729.1"/>
</dbReference>
<organism evidence="1 2">
    <name type="scientific">Phormidium nigroviride PCC 7112</name>
    <dbReference type="NCBI Taxonomy" id="179408"/>
    <lineage>
        <taxon>Bacteria</taxon>
        <taxon>Bacillati</taxon>
        <taxon>Cyanobacteriota</taxon>
        <taxon>Cyanophyceae</taxon>
        <taxon>Oscillatoriophycideae</taxon>
        <taxon>Oscillatoriales</taxon>
        <taxon>Oscillatoriaceae</taxon>
        <taxon>Phormidium</taxon>
    </lineage>
</organism>
<dbReference type="EMBL" id="CP003614">
    <property type="protein sequence ID" value="AFZ05394.1"/>
    <property type="molecule type" value="Genomic_DNA"/>
</dbReference>
<dbReference type="AlphaFoldDB" id="K9VD10"/>
<dbReference type="KEGG" id="oni:Osc7112_0810"/>
<evidence type="ECO:0000313" key="1">
    <source>
        <dbReference type="EMBL" id="AFZ05394.1"/>
    </source>
</evidence>
<reference evidence="1 2" key="1">
    <citation type="submission" date="2012-05" db="EMBL/GenBank/DDBJ databases">
        <title>Finished chromosome of genome of Oscillatoria sp. PCC 7112.</title>
        <authorList>
            <consortium name="US DOE Joint Genome Institute"/>
            <person name="Gugger M."/>
            <person name="Coursin T."/>
            <person name="Rippka R."/>
            <person name="Tandeau De Marsac N."/>
            <person name="Huntemann M."/>
            <person name="Wei C.-L."/>
            <person name="Han J."/>
            <person name="Detter J.C."/>
            <person name="Han C."/>
            <person name="Tapia R."/>
            <person name="Davenport K."/>
            <person name="Daligault H."/>
            <person name="Erkkila T."/>
            <person name="Gu W."/>
            <person name="Munk A.C.C."/>
            <person name="Teshima H."/>
            <person name="Xu Y."/>
            <person name="Chain P."/>
            <person name="Chen A."/>
            <person name="Krypides N."/>
            <person name="Mavromatis K."/>
            <person name="Markowitz V."/>
            <person name="Szeto E."/>
            <person name="Ivanova N."/>
            <person name="Mikhailova N."/>
            <person name="Ovchinnikova G."/>
            <person name="Pagani I."/>
            <person name="Pati A."/>
            <person name="Goodwin L."/>
            <person name="Peters L."/>
            <person name="Pitluck S."/>
            <person name="Woyke T."/>
            <person name="Kerfeld C."/>
        </authorList>
    </citation>
    <scope>NUCLEOTIDE SEQUENCE [LARGE SCALE GENOMIC DNA]</scope>
    <source>
        <strain evidence="1 2">PCC 7112</strain>
    </source>
</reference>
<dbReference type="eggNOG" id="COG2072">
    <property type="taxonomic scope" value="Bacteria"/>
</dbReference>
<dbReference type="PATRIC" id="fig|179408.3.peg.1010"/>
<keyword evidence="2" id="KW-1185">Reference proteome</keyword>
<dbReference type="Proteomes" id="UP000010478">
    <property type="component" value="Chromosome"/>
</dbReference>
<dbReference type="STRING" id="179408.Osc7112_0810"/>
<gene>
    <name evidence="1" type="ORF">Osc7112_0810</name>
</gene>
<sequence>MKAIVAFIEPKKQEFAKLPLFDFLANKHIHANQRLIFAPVLAPLAVGLSDLNKYVLRESSSNSKVQELINKYTYKKNYYWHDYLEYLEELGLNQLMSYGDFRLLWGEETKKTRSLCSALERYAWKTSPIEKLVLVEVLEGTAKVFFEAALAVVMELQQITQKEYVDFGGAYGGLENYDLLNTPEMLQVLADIKLTNAERQAALELAHNVFELFTEAMNELFRHSQTNSCNTVLQVSSISAFAHCSIDCLDM</sequence>
<dbReference type="Gene3D" id="1.20.910.10">
    <property type="entry name" value="Heme oxygenase-like"/>
    <property type="match status" value="1"/>
</dbReference>
<evidence type="ECO:0000313" key="2">
    <source>
        <dbReference type="Proteomes" id="UP000010478"/>
    </source>
</evidence>
<dbReference type="OrthoDB" id="4653716at2"/>
<proteinExistence type="predicted"/>